<dbReference type="CDD" id="cd13856">
    <property type="entry name" value="CuRO_1_Tv-LCC_like"/>
    <property type="match status" value="1"/>
</dbReference>
<dbReference type="EMBL" id="KN833742">
    <property type="protein sequence ID" value="KIK22221.1"/>
    <property type="molecule type" value="Genomic_DNA"/>
</dbReference>
<evidence type="ECO:0000313" key="12">
    <source>
        <dbReference type="Proteomes" id="UP000054018"/>
    </source>
</evidence>
<evidence type="ECO:0000256" key="2">
    <source>
        <dbReference type="ARBA" id="ARBA00022723"/>
    </source>
</evidence>
<dbReference type="PANTHER" id="PTHR11709">
    <property type="entry name" value="MULTI-COPPER OXIDASE"/>
    <property type="match status" value="1"/>
</dbReference>
<sequence length="539" mass="58286">MAVSLRALTSLILASLPVHLSTAASVIGPLQRHSSASVLGPVTDLEVVNKVIAPDGYSRPAVLAGGTFPGPLIAAQKGDHFHINVINQLYDTSMNTSTSIHWHGIFQHQSNWADGTAFVTQCPIQPNGSFLHSFVVPQQAGTFWYHSHLSTQYCDGLRGPLVIYDPKDPLAHMYDVDGESTVIVLSDWYHELSTQMVTGPFIANATLINGLGRYAGGPASPLTVVNVTQGKRYRFRIVGASCDAWFNFTIDGHSLTIIEADGNLVEPVVVDSIPVFAGQRYSVVVTANQSVGNYWIRSLSNHPNQTFEGGQSSAILRYEGAPDQDPTSQQGPYILPFDESAFHPLVNTGAPGIPEPGKADVNINLIPGLRSDHGGYTINNVSFVNPPLPVLLQILRGETHPSQLLPNGSVYVLPFNKTVEVSIPATELTPGGALGGPHAVHLHGHAFDVVRVSGNGSYNYVNPLRRDTVSIGLQANNDNVTFRFVTDNPGPWFFHCHNDFHLHNGFAVVMAEAPPEAAVQESKTASNAWWQLCNATEHR</sequence>
<dbReference type="GO" id="GO:0016491">
    <property type="term" value="F:oxidoreductase activity"/>
    <property type="evidence" value="ECO:0007669"/>
    <property type="project" value="UniProtKB-KW"/>
</dbReference>
<evidence type="ECO:0000313" key="11">
    <source>
        <dbReference type="EMBL" id="KIK22221.1"/>
    </source>
</evidence>
<dbReference type="InterPro" id="IPR045087">
    <property type="entry name" value="Cu-oxidase_fam"/>
</dbReference>
<name>A0A0C9YZK9_9AGAM</name>
<dbReference type="OrthoDB" id="2121828at2759"/>
<dbReference type="GO" id="GO:0005507">
    <property type="term" value="F:copper ion binding"/>
    <property type="evidence" value="ECO:0007669"/>
    <property type="project" value="InterPro"/>
</dbReference>
<feature type="domain" description="Plastocyanin-like" evidence="8">
    <location>
        <begin position="179"/>
        <end position="321"/>
    </location>
</feature>
<keyword evidence="2" id="KW-0479">Metal-binding</keyword>
<dbReference type="InterPro" id="IPR011707">
    <property type="entry name" value="Cu-oxidase-like_N"/>
</dbReference>
<reference evidence="12" key="2">
    <citation type="submission" date="2015-01" db="EMBL/GenBank/DDBJ databases">
        <title>Evolutionary Origins and Diversification of the Mycorrhizal Mutualists.</title>
        <authorList>
            <consortium name="DOE Joint Genome Institute"/>
            <consortium name="Mycorrhizal Genomics Consortium"/>
            <person name="Kohler A."/>
            <person name="Kuo A."/>
            <person name="Nagy L.G."/>
            <person name="Floudas D."/>
            <person name="Copeland A."/>
            <person name="Barry K.W."/>
            <person name="Cichocki N."/>
            <person name="Veneault-Fourrey C."/>
            <person name="LaButti K."/>
            <person name="Lindquist E.A."/>
            <person name="Lipzen A."/>
            <person name="Lundell T."/>
            <person name="Morin E."/>
            <person name="Murat C."/>
            <person name="Riley R."/>
            <person name="Ohm R."/>
            <person name="Sun H."/>
            <person name="Tunlid A."/>
            <person name="Henrissat B."/>
            <person name="Grigoriev I.V."/>
            <person name="Hibbett D.S."/>
            <person name="Martin F."/>
        </authorList>
    </citation>
    <scope>NUCLEOTIDE SEQUENCE [LARGE SCALE GENOMIC DNA]</scope>
    <source>
        <strain evidence="12">441</strain>
    </source>
</reference>
<comment type="similarity">
    <text evidence="1">Belongs to the multicopper oxidase family.</text>
</comment>
<keyword evidence="3" id="KW-0560">Oxidoreductase</keyword>
<evidence type="ECO:0000256" key="3">
    <source>
        <dbReference type="ARBA" id="ARBA00023002"/>
    </source>
</evidence>
<dbReference type="Pfam" id="PF07731">
    <property type="entry name" value="Cu-oxidase_2"/>
    <property type="match status" value="1"/>
</dbReference>
<evidence type="ECO:0000256" key="4">
    <source>
        <dbReference type="ARBA" id="ARBA00023008"/>
    </source>
</evidence>
<evidence type="ECO:0000256" key="1">
    <source>
        <dbReference type="ARBA" id="ARBA00010609"/>
    </source>
</evidence>
<evidence type="ECO:0000256" key="6">
    <source>
        <dbReference type="ARBA" id="ARBA00023180"/>
    </source>
</evidence>
<dbReference type="InterPro" id="IPR011706">
    <property type="entry name" value="Cu-oxidase_C"/>
</dbReference>
<reference evidence="11 12" key="1">
    <citation type="submission" date="2014-04" db="EMBL/GenBank/DDBJ databases">
        <authorList>
            <consortium name="DOE Joint Genome Institute"/>
            <person name="Kuo A."/>
            <person name="Kohler A."/>
            <person name="Costa M.D."/>
            <person name="Nagy L.G."/>
            <person name="Floudas D."/>
            <person name="Copeland A."/>
            <person name="Barry K.W."/>
            <person name="Cichocki N."/>
            <person name="Veneault-Fourrey C."/>
            <person name="LaButti K."/>
            <person name="Lindquist E.A."/>
            <person name="Lipzen A."/>
            <person name="Lundell T."/>
            <person name="Morin E."/>
            <person name="Murat C."/>
            <person name="Sun H."/>
            <person name="Tunlid A."/>
            <person name="Henrissat B."/>
            <person name="Grigoriev I.V."/>
            <person name="Hibbett D.S."/>
            <person name="Martin F."/>
            <person name="Nordberg H.P."/>
            <person name="Cantor M.N."/>
            <person name="Hua S.X."/>
        </authorList>
    </citation>
    <scope>NUCLEOTIDE SEQUENCE [LARGE SCALE GENOMIC DNA]</scope>
    <source>
        <strain evidence="11 12">441</strain>
    </source>
</reference>
<dbReference type="PROSITE" id="PS00079">
    <property type="entry name" value="MULTICOPPER_OXIDASE1"/>
    <property type="match status" value="1"/>
</dbReference>
<dbReference type="SUPFAM" id="SSF49503">
    <property type="entry name" value="Cupredoxins"/>
    <property type="match status" value="3"/>
</dbReference>
<accession>A0A0C9YZK9</accession>
<evidence type="ECO:0000259" key="9">
    <source>
        <dbReference type="Pfam" id="PF07731"/>
    </source>
</evidence>
<keyword evidence="6" id="KW-0325">Glycoprotein</keyword>
<proteinExistence type="inferred from homology"/>
<feature type="signal peptide" evidence="7">
    <location>
        <begin position="1"/>
        <end position="23"/>
    </location>
</feature>
<feature type="chain" id="PRO_5002206409" evidence="7">
    <location>
        <begin position="24"/>
        <end position="539"/>
    </location>
</feature>
<dbReference type="CDD" id="cd13903">
    <property type="entry name" value="CuRO_3_Tv-LCC_like"/>
    <property type="match status" value="1"/>
</dbReference>
<dbReference type="HOGENOM" id="CLU_006504_2_1_1"/>
<dbReference type="InterPro" id="IPR001117">
    <property type="entry name" value="Cu-oxidase_2nd"/>
</dbReference>
<keyword evidence="12" id="KW-1185">Reference proteome</keyword>
<dbReference type="Pfam" id="PF07732">
    <property type="entry name" value="Cu-oxidase_3"/>
    <property type="match status" value="1"/>
</dbReference>
<evidence type="ECO:0000259" key="8">
    <source>
        <dbReference type="Pfam" id="PF00394"/>
    </source>
</evidence>
<evidence type="ECO:0000259" key="10">
    <source>
        <dbReference type="Pfam" id="PF07732"/>
    </source>
</evidence>
<keyword evidence="7" id="KW-0732">Signal</keyword>
<dbReference type="Pfam" id="PF00394">
    <property type="entry name" value="Cu-oxidase"/>
    <property type="match status" value="1"/>
</dbReference>
<dbReference type="FunFam" id="2.60.40.420:FF:000045">
    <property type="entry name" value="Laccase 2"/>
    <property type="match status" value="1"/>
</dbReference>
<dbReference type="Proteomes" id="UP000054018">
    <property type="component" value="Unassembled WGS sequence"/>
</dbReference>
<dbReference type="PANTHER" id="PTHR11709:SF511">
    <property type="entry name" value="LACCASE"/>
    <property type="match status" value="1"/>
</dbReference>
<gene>
    <name evidence="11" type="ORF">PISMIDRAFT_510723</name>
</gene>
<feature type="domain" description="Plastocyanin-like" evidence="10">
    <location>
        <begin position="49"/>
        <end position="167"/>
    </location>
</feature>
<dbReference type="STRING" id="765257.A0A0C9YZK9"/>
<organism evidence="11 12">
    <name type="scientific">Pisolithus microcarpus 441</name>
    <dbReference type="NCBI Taxonomy" id="765257"/>
    <lineage>
        <taxon>Eukaryota</taxon>
        <taxon>Fungi</taxon>
        <taxon>Dikarya</taxon>
        <taxon>Basidiomycota</taxon>
        <taxon>Agaricomycotina</taxon>
        <taxon>Agaricomycetes</taxon>
        <taxon>Agaricomycetidae</taxon>
        <taxon>Boletales</taxon>
        <taxon>Sclerodermatineae</taxon>
        <taxon>Pisolithaceae</taxon>
        <taxon>Pisolithus</taxon>
    </lineage>
</organism>
<keyword evidence="4" id="KW-0186">Copper</keyword>
<feature type="domain" description="Plastocyanin-like" evidence="9">
    <location>
        <begin position="384"/>
        <end position="514"/>
    </location>
</feature>
<keyword evidence="5" id="KW-1015">Disulfide bond</keyword>
<dbReference type="Gene3D" id="2.60.40.420">
    <property type="entry name" value="Cupredoxins - blue copper proteins"/>
    <property type="match status" value="3"/>
</dbReference>
<evidence type="ECO:0000256" key="7">
    <source>
        <dbReference type="SAM" id="SignalP"/>
    </source>
</evidence>
<dbReference type="AlphaFoldDB" id="A0A0C9YZK9"/>
<evidence type="ECO:0000256" key="5">
    <source>
        <dbReference type="ARBA" id="ARBA00023157"/>
    </source>
</evidence>
<dbReference type="InterPro" id="IPR033138">
    <property type="entry name" value="Cu_oxidase_CS"/>
</dbReference>
<dbReference type="InterPro" id="IPR008972">
    <property type="entry name" value="Cupredoxin"/>
</dbReference>
<protein>
    <submittedName>
        <fullName evidence="11">Laccase</fullName>
    </submittedName>
</protein>